<keyword evidence="7" id="KW-0998">Cell outer membrane</keyword>
<keyword evidence="4" id="KW-1134">Transmembrane beta strand</keyword>
<evidence type="ECO:0000256" key="6">
    <source>
        <dbReference type="ARBA" id="ARBA00023136"/>
    </source>
</evidence>
<name>A0A137S2S5_9GAMM</name>
<protein>
    <submittedName>
        <fullName evidence="8">Outer membrane efflux protein</fullName>
    </submittedName>
</protein>
<evidence type="ECO:0000256" key="5">
    <source>
        <dbReference type="ARBA" id="ARBA00022692"/>
    </source>
</evidence>
<dbReference type="PANTHER" id="PTHR30026">
    <property type="entry name" value="OUTER MEMBRANE PROTEIN TOLC"/>
    <property type="match status" value="1"/>
</dbReference>
<comment type="caution">
    <text evidence="8">The sequence shown here is derived from an EMBL/GenBank/DDBJ whole genome shotgun (WGS) entry which is preliminary data.</text>
</comment>
<dbReference type="InterPro" id="IPR003423">
    <property type="entry name" value="OMP_efflux"/>
</dbReference>
<dbReference type="PANTHER" id="PTHR30026:SF5">
    <property type="entry name" value="ABC-TYPE EFFLUX SYSTEM SECRETIN COMPONENT"/>
    <property type="match status" value="1"/>
</dbReference>
<comment type="subcellular location">
    <subcellularLocation>
        <location evidence="1">Cell outer membrane</location>
    </subcellularLocation>
</comment>
<evidence type="ECO:0000256" key="3">
    <source>
        <dbReference type="ARBA" id="ARBA00022448"/>
    </source>
</evidence>
<dbReference type="GO" id="GO:0015288">
    <property type="term" value="F:porin activity"/>
    <property type="evidence" value="ECO:0007669"/>
    <property type="project" value="TreeGrafter"/>
</dbReference>
<dbReference type="GO" id="GO:0009279">
    <property type="term" value="C:cell outer membrane"/>
    <property type="evidence" value="ECO:0007669"/>
    <property type="project" value="UniProtKB-SubCell"/>
</dbReference>
<dbReference type="Proteomes" id="UP000070282">
    <property type="component" value="Unassembled WGS sequence"/>
</dbReference>
<accession>A0A137S2S5</accession>
<dbReference type="SUPFAM" id="SSF56954">
    <property type="entry name" value="Outer membrane efflux proteins (OEP)"/>
    <property type="match status" value="1"/>
</dbReference>
<reference evidence="9" key="1">
    <citation type="submission" date="2015-12" db="EMBL/GenBank/DDBJ databases">
        <authorList>
            <person name="Lima A."/>
            <person name="Farahani Zayas N."/>
            <person name="Castro Da Silva M.A."/>
            <person name="Cabral A."/>
            <person name="Pessatti M.L."/>
        </authorList>
    </citation>
    <scope>NUCLEOTIDE SEQUENCE [LARGE SCALE GENOMIC DNA]</scope>
    <source>
        <strain evidence="9">LAMA 842</strain>
    </source>
</reference>
<evidence type="ECO:0000256" key="1">
    <source>
        <dbReference type="ARBA" id="ARBA00004442"/>
    </source>
</evidence>
<dbReference type="InterPro" id="IPR051906">
    <property type="entry name" value="TolC-like"/>
</dbReference>
<comment type="similarity">
    <text evidence="2">Belongs to the outer membrane factor (OMF) (TC 1.B.17) family.</text>
</comment>
<evidence type="ECO:0000256" key="7">
    <source>
        <dbReference type="ARBA" id="ARBA00023237"/>
    </source>
</evidence>
<evidence type="ECO:0000256" key="4">
    <source>
        <dbReference type="ARBA" id="ARBA00022452"/>
    </source>
</evidence>
<evidence type="ECO:0000313" key="8">
    <source>
        <dbReference type="EMBL" id="KXO06730.1"/>
    </source>
</evidence>
<proteinExistence type="inferred from homology"/>
<dbReference type="Gene3D" id="1.20.1600.10">
    <property type="entry name" value="Outer membrane efflux proteins (OEP)"/>
    <property type="match status" value="1"/>
</dbReference>
<dbReference type="GO" id="GO:0015562">
    <property type="term" value="F:efflux transmembrane transporter activity"/>
    <property type="evidence" value="ECO:0007669"/>
    <property type="project" value="InterPro"/>
</dbReference>
<gene>
    <name evidence="8" type="ORF">J122_3739</name>
</gene>
<keyword evidence="9" id="KW-1185">Reference proteome</keyword>
<dbReference type="EMBL" id="LOCO01000030">
    <property type="protein sequence ID" value="KXO06730.1"/>
    <property type="molecule type" value="Genomic_DNA"/>
</dbReference>
<evidence type="ECO:0000256" key="2">
    <source>
        <dbReference type="ARBA" id="ARBA00007613"/>
    </source>
</evidence>
<dbReference type="PATRIC" id="fig|1306954.6.peg.2570"/>
<dbReference type="GO" id="GO:1990281">
    <property type="term" value="C:efflux pump complex"/>
    <property type="evidence" value="ECO:0007669"/>
    <property type="project" value="TreeGrafter"/>
</dbReference>
<keyword evidence="5" id="KW-0812">Transmembrane</keyword>
<dbReference type="AlphaFoldDB" id="A0A137S2S5"/>
<keyword evidence="3" id="KW-0813">Transport</keyword>
<evidence type="ECO:0000313" key="9">
    <source>
        <dbReference type="Proteomes" id="UP000070282"/>
    </source>
</evidence>
<dbReference type="Pfam" id="PF02321">
    <property type="entry name" value="OEP"/>
    <property type="match status" value="1"/>
</dbReference>
<sequence>MYLPQVDLVGSYTRLDSQIELDALSLNPLNSASETIPGQLLIDLIGGPGAFQTPVTSRNITRSSINTLWPIYTGGKITAKKNLLQLEQTEASHVLEEVRRARFTELVATYFGLVMAERALNTQQQVESALSRHLHVATALEDQAQISGVERLAAEAAYDRARITTRAVEEQRDTAHNAFASLIHMDFQDNGHRVESRRLDPTTPLFTLPQLPPRDTFEAGLSEHPSLRILSTKHEQAKNIAQASRGLYRPDVFLFGSYNVYENDSLASDLTPDWLVGVGVRIALVDRSGRKGKVGAADNTVREVDSLQKATQRRLELLLDRNYREARQALAEHRDLASTVALAEQTLRLQERAFAEGLGRSLDVIDAQTFLATTQTRRDAAALRFVLAFTQLLTLSGDYESLFSYVLEGDEIQ</sequence>
<keyword evidence="6" id="KW-0472">Membrane</keyword>
<organism evidence="8 9">
    <name type="scientific">Marinobacter excellens LAMA 842</name>
    <dbReference type="NCBI Taxonomy" id="1306954"/>
    <lineage>
        <taxon>Bacteria</taxon>
        <taxon>Pseudomonadati</taxon>
        <taxon>Pseudomonadota</taxon>
        <taxon>Gammaproteobacteria</taxon>
        <taxon>Pseudomonadales</taxon>
        <taxon>Marinobacteraceae</taxon>
        <taxon>Marinobacter</taxon>
    </lineage>
</organism>